<dbReference type="GO" id="GO:0006325">
    <property type="term" value="P:chromatin organization"/>
    <property type="evidence" value="ECO:0007669"/>
    <property type="project" value="TreeGrafter"/>
</dbReference>
<gene>
    <name evidence="10" type="primary">LOC106151171</name>
</gene>
<evidence type="ECO:0000256" key="4">
    <source>
        <dbReference type="ARBA" id="ARBA00023212"/>
    </source>
</evidence>
<reference evidence="10" key="1">
    <citation type="submission" date="2025-08" db="UniProtKB">
        <authorList>
            <consortium name="RefSeq"/>
        </authorList>
    </citation>
    <scope>IDENTIFICATION</scope>
    <source>
        <tissue evidence="10">Gonads</tissue>
    </source>
</reference>
<sequence length="414" mass="47179">MWTVQVTVKLKEPEAAVIMSALEVTEEFLLNQTGCKKLSDIKQLSLSELGLTHLPVALFNRLTNLEELDISDNNFTSVSPSLNLKKLTKLDCSQNQLTDIQFVAQFPKLEELYTQNNNLDASDRYIAVALCPKLQRYNKTREASLHQVVSNLRIKLRSQVKSVWEARYKSKLKTDNLTNNNFQTVLSQFMNDLRKQKLIEGKDLLKYKEFMLESVAQELMHSVQGNSHAGVSPRKRRRIEETEDEENYENTNHFSKIQPKPCILNLPDVPDYDPVHFVRCHAKDNNPSDNRTKVWKCAFEPELDNPGETTNIVATCGGDILCLLDCSTGKLMMRYKLPKEHFFTVAWTTVCSSTSSGRGSKRTNILATGGKLGIVHLIHPAQHLCYAELKGHTKYISSLLVHPEEPTWLFSKNR</sequence>
<dbReference type="InterPro" id="IPR001611">
    <property type="entry name" value="Leu-rich_rpt"/>
</dbReference>
<dbReference type="InterPro" id="IPR056160">
    <property type="entry name" value="WD_LRWD1"/>
</dbReference>
<comment type="subcellular location">
    <subcellularLocation>
        <location evidence="2">Cytoplasm</location>
        <location evidence="2">Cytoskeleton</location>
        <location evidence="2">Microtubule organizing center</location>
        <location evidence="2">Centrosome</location>
    </subcellularLocation>
    <subcellularLocation>
        <location evidence="1">Nucleus</location>
    </subcellularLocation>
</comment>
<dbReference type="InterPro" id="IPR032675">
    <property type="entry name" value="LRR_dom_sf"/>
</dbReference>
<accession>A0A1S3H2M5</accession>
<name>A0A1S3H2M5_LINAN</name>
<evidence type="ECO:0000256" key="6">
    <source>
        <dbReference type="SAM" id="MobiDB-lite"/>
    </source>
</evidence>
<dbReference type="Pfam" id="PF23215">
    <property type="entry name" value="WD_LRWD1"/>
    <property type="match status" value="1"/>
</dbReference>
<keyword evidence="9" id="KW-1185">Reference proteome</keyword>
<dbReference type="Gene3D" id="2.130.10.10">
    <property type="entry name" value="YVTN repeat-like/Quinoprotein amine dehydrogenase"/>
    <property type="match status" value="1"/>
</dbReference>
<evidence type="ECO:0000259" key="8">
    <source>
        <dbReference type="Pfam" id="PF23215"/>
    </source>
</evidence>
<dbReference type="OrthoDB" id="7318948at2759"/>
<feature type="domain" description="Leucine-rich repeat and WD repeat-containing protein 1 LRR" evidence="7">
    <location>
        <begin position="36"/>
        <end position="177"/>
    </location>
</feature>
<evidence type="ECO:0000256" key="2">
    <source>
        <dbReference type="ARBA" id="ARBA00004300"/>
    </source>
</evidence>
<keyword evidence="3" id="KW-0963">Cytoplasm</keyword>
<dbReference type="InterPro" id="IPR036322">
    <property type="entry name" value="WD40_repeat_dom_sf"/>
</dbReference>
<dbReference type="InParanoid" id="A0A1S3H2M5"/>
<dbReference type="GO" id="GO:0071169">
    <property type="term" value="P:establishment of protein localization to chromatin"/>
    <property type="evidence" value="ECO:0007669"/>
    <property type="project" value="TreeGrafter"/>
</dbReference>
<dbReference type="InterPro" id="IPR052489">
    <property type="entry name" value="LRWD1"/>
</dbReference>
<dbReference type="PANTHER" id="PTHR24370">
    <property type="entry name" value="OPTICIN"/>
    <property type="match status" value="1"/>
</dbReference>
<evidence type="ECO:0000313" key="10">
    <source>
        <dbReference type="RefSeq" id="XP_013379731.1"/>
    </source>
</evidence>
<dbReference type="InterPro" id="IPR056363">
    <property type="entry name" value="LRR_LRWD1_dom"/>
</dbReference>
<dbReference type="GeneID" id="106151171"/>
<protein>
    <submittedName>
        <fullName evidence="10">Leucine-rich repeat and WD repeat-containing protein 1-like</fullName>
    </submittedName>
</protein>
<organism evidence="9 10">
    <name type="scientific">Lingula anatina</name>
    <name type="common">Brachiopod</name>
    <name type="synonym">Lingula unguis</name>
    <dbReference type="NCBI Taxonomy" id="7574"/>
    <lineage>
        <taxon>Eukaryota</taxon>
        <taxon>Metazoa</taxon>
        <taxon>Spiralia</taxon>
        <taxon>Lophotrochozoa</taxon>
        <taxon>Brachiopoda</taxon>
        <taxon>Linguliformea</taxon>
        <taxon>Lingulata</taxon>
        <taxon>Lingulida</taxon>
        <taxon>Linguloidea</taxon>
        <taxon>Lingulidae</taxon>
        <taxon>Lingula</taxon>
    </lineage>
</organism>
<dbReference type="KEGG" id="lak:106151171"/>
<evidence type="ECO:0000256" key="5">
    <source>
        <dbReference type="ARBA" id="ARBA00023242"/>
    </source>
</evidence>
<dbReference type="GO" id="GO:0005813">
    <property type="term" value="C:centrosome"/>
    <property type="evidence" value="ECO:0007669"/>
    <property type="project" value="UniProtKB-SubCell"/>
</dbReference>
<evidence type="ECO:0000259" key="7">
    <source>
        <dbReference type="Pfam" id="PF23211"/>
    </source>
</evidence>
<dbReference type="InterPro" id="IPR015943">
    <property type="entry name" value="WD40/YVTN_repeat-like_dom_sf"/>
</dbReference>
<dbReference type="AlphaFoldDB" id="A0A1S3H2M5"/>
<dbReference type="SUPFAM" id="SSF52075">
    <property type="entry name" value="Outer arm dynein light chain 1"/>
    <property type="match status" value="1"/>
</dbReference>
<feature type="region of interest" description="Disordered" evidence="6">
    <location>
        <begin position="223"/>
        <end position="250"/>
    </location>
</feature>
<evidence type="ECO:0000256" key="3">
    <source>
        <dbReference type="ARBA" id="ARBA00022490"/>
    </source>
</evidence>
<dbReference type="Proteomes" id="UP000085678">
    <property type="component" value="Unplaced"/>
</dbReference>
<dbReference type="Gene3D" id="3.80.10.10">
    <property type="entry name" value="Ribonuclease Inhibitor"/>
    <property type="match status" value="1"/>
</dbReference>
<proteinExistence type="predicted"/>
<dbReference type="SUPFAM" id="SSF50978">
    <property type="entry name" value="WD40 repeat-like"/>
    <property type="match status" value="1"/>
</dbReference>
<dbReference type="RefSeq" id="XP_013379731.1">
    <property type="nucleotide sequence ID" value="XM_013524277.1"/>
</dbReference>
<keyword evidence="5" id="KW-0539">Nucleus</keyword>
<keyword evidence="4" id="KW-0206">Cytoskeleton</keyword>
<dbReference type="Pfam" id="PF23211">
    <property type="entry name" value="LRR_LRWD1"/>
    <property type="match status" value="1"/>
</dbReference>
<feature type="domain" description="Leucine-rich repeat and WD repeat-containing protein 1 WD" evidence="8">
    <location>
        <begin position="272"/>
        <end position="411"/>
    </location>
</feature>
<dbReference type="GO" id="GO:0005664">
    <property type="term" value="C:nuclear origin of replication recognition complex"/>
    <property type="evidence" value="ECO:0007669"/>
    <property type="project" value="TreeGrafter"/>
</dbReference>
<dbReference type="PROSITE" id="PS51450">
    <property type="entry name" value="LRR"/>
    <property type="match status" value="1"/>
</dbReference>
<dbReference type="GO" id="GO:0003682">
    <property type="term" value="F:chromatin binding"/>
    <property type="evidence" value="ECO:0007669"/>
    <property type="project" value="TreeGrafter"/>
</dbReference>
<evidence type="ECO:0000313" key="9">
    <source>
        <dbReference type="Proteomes" id="UP000085678"/>
    </source>
</evidence>
<evidence type="ECO:0000256" key="1">
    <source>
        <dbReference type="ARBA" id="ARBA00004123"/>
    </source>
</evidence>
<dbReference type="STRING" id="7574.A0A1S3H2M5"/>
<dbReference type="PANTHER" id="PTHR24370:SF10">
    <property type="entry name" value="LEUCINE-RICH REPEAT AND WD REPEAT-CONTAINING PROTEIN 1"/>
    <property type="match status" value="1"/>
</dbReference>